<dbReference type="SUPFAM" id="SSF63380">
    <property type="entry name" value="Riboflavin synthase domain-like"/>
    <property type="match status" value="1"/>
</dbReference>
<feature type="transmembrane region" description="Helical" evidence="10">
    <location>
        <begin position="180"/>
        <end position="199"/>
    </location>
</feature>
<sequence>MTHTLPVARTLPVTHTLDGLLGRTSMYRLVLNSLIVLGVVAFILSFTGTLEFPAADLGASLLIVMVSTVGSNLLFALLFRVHPHPESSVITGLLLWFILLPTSDPKLLLQVALAGVIASGSKYVFAIRGRHVVNPAAIGALWLALFEFDVLGLWWVGTKYLVVVAAVVGFLIVRRTRRVALVATFLVVVVVVTMARLLIDGGGIGASLEYTLLSTPMVFFAVFMLTEPLTLPPTHRQQLVEAVVVGVLFAIPITIAGYSFGPETALVIGNLLAFALGQRSGIRLTLTGRRAAGGRATEFEFHSARPLRFVPGQYIELSVPHARADRRGSRRTFSIASPDRDPHRLLVAMTMAPDGSTFKKSLGAMAIGTNISATGIAGDFVLPVDRDRPVLLIAGGIGITPFLGQLDGLAGGSRYDVVVVYVQRDPADLAYLDLLDDSRARVIVVTSTPATELPPSFENVIGPRIDRTSLAAAVPDLERRDVYVSGPPAFVDVVSRLAADLGATRIRRDHFAGY</sequence>
<proteinExistence type="predicted"/>
<keyword evidence="6 10" id="KW-0812">Transmembrane</keyword>
<keyword evidence="9 10" id="KW-0472">Membrane</keyword>
<dbReference type="GO" id="GO:0016491">
    <property type="term" value="F:oxidoreductase activity"/>
    <property type="evidence" value="ECO:0007669"/>
    <property type="project" value="InterPro"/>
</dbReference>
<dbReference type="PANTHER" id="PTHR47354:SF5">
    <property type="entry name" value="PROTEIN RFBI"/>
    <property type="match status" value="1"/>
</dbReference>
<dbReference type="AlphaFoldDB" id="A0AAU8DMH5"/>
<dbReference type="EMBL" id="CP159218">
    <property type="protein sequence ID" value="XCG63179.1"/>
    <property type="molecule type" value="Genomic_DNA"/>
</dbReference>
<dbReference type="PRINTS" id="PR00410">
    <property type="entry name" value="PHEHYDRXLASE"/>
</dbReference>
<dbReference type="InterPro" id="IPR017938">
    <property type="entry name" value="Riboflavin_synthase-like_b-brl"/>
</dbReference>
<evidence type="ECO:0000256" key="10">
    <source>
        <dbReference type="SAM" id="Phobius"/>
    </source>
</evidence>
<dbReference type="CDD" id="cd00322">
    <property type="entry name" value="FNR_like"/>
    <property type="match status" value="1"/>
</dbReference>
<dbReference type="PROSITE" id="PS51384">
    <property type="entry name" value="FAD_FR"/>
    <property type="match status" value="1"/>
</dbReference>
<dbReference type="Gene3D" id="3.40.50.80">
    <property type="entry name" value="Nucleotide-binding domain of ferredoxin-NADP reductase (FNR) module"/>
    <property type="match status" value="1"/>
</dbReference>
<keyword evidence="4" id="KW-0285">Flavoprotein</keyword>
<dbReference type="RefSeq" id="WP_353648794.1">
    <property type="nucleotide sequence ID" value="NZ_CP159218.1"/>
</dbReference>
<keyword evidence="8 10" id="KW-1133">Transmembrane helix</keyword>
<keyword evidence="5" id="KW-0288">FMN</keyword>
<dbReference type="SUPFAM" id="SSF52343">
    <property type="entry name" value="Ferredoxin reductase-like, C-terminal NADP-linked domain"/>
    <property type="match status" value="1"/>
</dbReference>
<name>A0AAU8DMH5_9ACTN</name>
<feature type="transmembrane region" description="Helical" evidence="10">
    <location>
        <begin position="205"/>
        <end position="226"/>
    </location>
</feature>
<gene>
    <name evidence="12" type="ORF">ABLG96_18540</name>
</gene>
<evidence type="ECO:0000256" key="4">
    <source>
        <dbReference type="ARBA" id="ARBA00022630"/>
    </source>
</evidence>
<dbReference type="Pfam" id="PF03116">
    <property type="entry name" value="NQR2_RnfD_RnfE"/>
    <property type="match status" value="1"/>
</dbReference>
<organism evidence="12">
    <name type="scientific">Nakamurella sp. A5-74</name>
    <dbReference type="NCBI Taxonomy" id="3158264"/>
    <lineage>
        <taxon>Bacteria</taxon>
        <taxon>Bacillati</taxon>
        <taxon>Actinomycetota</taxon>
        <taxon>Actinomycetes</taxon>
        <taxon>Nakamurellales</taxon>
        <taxon>Nakamurellaceae</taxon>
        <taxon>Nakamurella</taxon>
    </lineage>
</organism>
<evidence type="ECO:0000256" key="3">
    <source>
        <dbReference type="ARBA" id="ARBA00022553"/>
    </source>
</evidence>
<keyword evidence="7" id="KW-1278">Translocase</keyword>
<feature type="transmembrane region" description="Helical" evidence="10">
    <location>
        <begin position="59"/>
        <end position="79"/>
    </location>
</feature>
<evidence type="ECO:0000256" key="6">
    <source>
        <dbReference type="ARBA" id="ARBA00022692"/>
    </source>
</evidence>
<evidence type="ECO:0000256" key="2">
    <source>
        <dbReference type="ARBA" id="ARBA00022448"/>
    </source>
</evidence>
<dbReference type="InterPro" id="IPR004338">
    <property type="entry name" value="NqrB/RnfD"/>
</dbReference>
<dbReference type="Pfam" id="PF00175">
    <property type="entry name" value="NAD_binding_1"/>
    <property type="match status" value="1"/>
</dbReference>
<dbReference type="InterPro" id="IPR039261">
    <property type="entry name" value="FNR_nucleotide-bd"/>
</dbReference>
<comment type="cofactor">
    <cofactor evidence="1">
        <name>FAD</name>
        <dbReference type="ChEBI" id="CHEBI:57692"/>
    </cofactor>
</comment>
<feature type="domain" description="FAD-binding FR-type" evidence="11">
    <location>
        <begin position="279"/>
        <end position="383"/>
    </location>
</feature>
<evidence type="ECO:0000313" key="12">
    <source>
        <dbReference type="EMBL" id="XCG63179.1"/>
    </source>
</evidence>
<dbReference type="InterPro" id="IPR017927">
    <property type="entry name" value="FAD-bd_FR_type"/>
</dbReference>
<feature type="transmembrane region" description="Helical" evidence="10">
    <location>
        <begin position="29"/>
        <end position="47"/>
    </location>
</feature>
<dbReference type="InterPro" id="IPR050415">
    <property type="entry name" value="MRET"/>
</dbReference>
<evidence type="ECO:0000256" key="9">
    <source>
        <dbReference type="ARBA" id="ARBA00023136"/>
    </source>
</evidence>
<evidence type="ECO:0000256" key="5">
    <source>
        <dbReference type="ARBA" id="ARBA00022643"/>
    </source>
</evidence>
<accession>A0AAU8DMH5</accession>
<feature type="transmembrane region" description="Helical" evidence="10">
    <location>
        <begin position="238"/>
        <end position="258"/>
    </location>
</feature>
<feature type="transmembrane region" description="Helical" evidence="10">
    <location>
        <begin position="154"/>
        <end position="173"/>
    </location>
</feature>
<dbReference type="PANTHER" id="PTHR47354">
    <property type="entry name" value="NADH OXIDOREDUCTASE HCR"/>
    <property type="match status" value="1"/>
</dbReference>
<evidence type="ECO:0000256" key="1">
    <source>
        <dbReference type="ARBA" id="ARBA00001974"/>
    </source>
</evidence>
<keyword evidence="2" id="KW-0813">Transport</keyword>
<reference evidence="12" key="1">
    <citation type="submission" date="2024-05" db="EMBL/GenBank/DDBJ databases">
        <authorList>
            <person name="Cai S.Y."/>
            <person name="Jin L.M."/>
            <person name="Li H.R."/>
        </authorList>
    </citation>
    <scope>NUCLEOTIDE SEQUENCE</scope>
    <source>
        <strain evidence="12">A5-74</strain>
    </source>
</reference>
<evidence type="ECO:0000256" key="7">
    <source>
        <dbReference type="ARBA" id="ARBA00022967"/>
    </source>
</evidence>
<dbReference type="Gene3D" id="2.40.30.10">
    <property type="entry name" value="Translation factors"/>
    <property type="match status" value="1"/>
</dbReference>
<evidence type="ECO:0000256" key="8">
    <source>
        <dbReference type="ARBA" id="ARBA00022989"/>
    </source>
</evidence>
<evidence type="ECO:0000259" key="11">
    <source>
        <dbReference type="PROSITE" id="PS51384"/>
    </source>
</evidence>
<dbReference type="GO" id="GO:0055085">
    <property type="term" value="P:transmembrane transport"/>
    <property type="evidence" value="ECO:0007669"/>
    <property type="project" value="InterPro"/>
</dbReference>
<keyword evidence="3" id="KW-0597">Phosphoprotein</keyword>
<dbReference type="GO" id="GO:0016020">
    <property type="term" value="C:membrane"/>
    <property type="evidence" value="ECO:0007669"/>
    <property type="project" value="InterPro"/>
</dbReference>
<dbReference type="InterPro" id="IPR001433">
    <property type="entry name" value="OxRdtase_FAD/NAD-bd"/>
</dbReference>
<protein>
    <submittedName>
        <fullName evidence="12">RnfABCDGE type electron transport complex subunit D</fullName>
    </submittedName>
</protein>